<name>A0ABQ5LN79_9RHOB</name>
<comment type="cofactor">
    <cofactor evidence="9">
        <name>Mg(2+)</name>
        <dbReference type="ChEBI" id="CHEBI:18420"/>
    </cofactor>
    <text evidence="9">Requires a divalent cation, most likely magnesium in vivo, as an electrophilic catalyst to aid phosphoryl group transfer. It is the chelate of the metal and the nucleotide that is the actual substrate.</text>
</comment>
<accession>A0ABQ5LN79</accession>
<organism evidence="11 12">
    <name type="scientific">Sinisalibacter aestuarii</name>
    <dbReference type="NCBI Taxonomy" id="2949426"/>
    <lineage>
        <taxon>Bacteria</taxon>
        <taxon>Pseudomonadati</taxon>
        <taxon>Pseudomonadota</taxon>
        <taxon>Alphaproteobacteria</taxon>
        <taxon>Rhodobacterales</taxon>
        <taxon>Roseobacteraceae</taxon>
        <taxon>Sinisalibacter</taxon>
    </lineage>
</organism>
<dbReference type="InterPro" id="IPR029056">
    <property type="entry name" value="Ribokinase-like"/>
</dbReference>
<comment type="subunit">
    <text evidence="9">Homodimer.</text>
</comment>
<dbReference type="PANTHER" id="PTHR10584:SF166">
    <property type="entry name" value="RIBOKINASE"/>
    <property type="match status" value="1"/>
</dbReference>
<dbReference type="SUPFAM" id="SSF53613">
    <property type="entry name" value="Ribokinase-like"/>
    <property type="match status" value="1"/>
</dbReference>
<keyword evidence="6 9" id="KW-0460">Magnesium</keyword>
<evidence type="ECO:0000256" key="6">
    <source>
        <dbReference type="ARBA" id="ARBA00022842"/>
    </source>
</evidence>
<feature type="binding site" evidence="9">
    <location>
        <position position="235"/>
    </location>
    <ligand>
        <name>K(+)</name>
        <dbReference type="ChEBI" id="CHEBI:29103"/>
    </ligand>
</feature>
<sequence>MTVFNLGSINVDRFYRVPHLPEPGETLPATAHEVGLGGKGANQSVAVARAGSPVRHIGMIGQDNSWVLDRLAGFGVDVAHIGRGAGHTGHAIINVDDAGENAIVTFAGANYHQSPEAIAAALAEASAGDIFMFQNEVSDKPLAARIAREKGLFVVYSAAPFKPEVVEELMPFVDLLVLNEIEAGQLSQTLGLPVEQIPVPNLLITRGAEGATWRDQATGEAVAVPAFRVDPVDTTGAGDCFIGYTIAGLDQGLGRAEALRLGAAASAVKVTRKGTADAIPSRADVDAFLAGTETK</sequence>
<keyword evidence="4 9" id="KW-0418">Kinase</keyword>
<evidence type="ECO:0000313" key="11">
    <source>
        <dbReference type="EMBL" id="GKY86464.1"/>
    </source>
</evidence>
<keyword evidence="2 9" id="KW-0479">Metal-binding</keyword>
<keyword evidence="1 9" id="KW-0808">Transferase</keyword>
<keyword evidence="9" id="KW-0963">Cytoplasm</keyword>
<dbReference type="EMBL" id="BROH01000001">
    <property type="protein sequence ID" value="GKY86464.1"/>
    <property type="molecule type" value="Genomic_DNA"/>
</dbReference>
<feature type="binding site" evidence="9">
    <location>
        <begin position="10"/>
        <end position="12"/>
    </location>
    <ligand>
        <name>substrate</name>
    </ligand>
</feature>
<evidence type="ECO:0000256" key="3">
    <source>
        <dbReference type="ARBA" id="ARBA00022741"/>
    </source>
</evidence>
<feature type="active site" description="Proton acceptor" evidence="9">
    <location>
        <position position="239"/>
    </location>
</feature>
<dbReference type="PRINTS" id="PR00990">
    <property type="entry name" value="RIBOKINASE"/>
</dbReference>
<dbReference type="PANTHER" id="PTHR10584">
    <property type="entry name" value="SUGAR KINASE"/>
    <property type="match status" value="1"/>
</dbReference>
<dbReference type="EC" id="2.7.1.15" evidence="9"/>
<evidence type="ECO:0000256" key="2">
    <source>
        <dbReference type="ARBA" id="ARBA00022723"/>
    </source>
</evidence>
<feature type="binding site" evidence="9">
    <location>
        <position position="233"/>
    </location>
    <ligand>
        <name>K(+)</name>
        <dbReference type="ChEBI" id="CHEBI:29103"/>
    </ligand>
</feature>
<feature type="domain" description="Carbohydrate kinase PfkB" evidence="10">
    <location>
        <begin position="6"/>
        <end position="281"/>
    </location>
</feature>
<feature type="binding site" evidence="9">
    <location>
        <begin position="238"/>
        <end position="239"/>
    </location>
    <ligand>
        <name>ATP</name>
        <dbReference type="ChEBI" id="CHEBI:30616"/>
    </ligand>
</feature>
<dbReference type="Gene3D" id="3.40.1190.20">
    <property type="match status" value="1"/>
</dbReference>
<evidence type="ECO:0000256" key="5">
    <source>
        <dbReference type="ARBA" id="ARBA00022840"/>
    </source>
</evidence>
<feature type="binding site" evidence="9">
    <location>
        <position position="272"/>
    </location>
    <ligand>
        <name>K(+)</name>
        <dbReference type="ChEBI" id="CHEBI:29103"/>
    </ligand>
</feature>
<comment type="catalytic activity">
    <reaction evidence="9">
        <text>D-ribose + ATP = D-ribose 5-phosphate + ADP + H(+)</text>
        <dbReference type="Rhea" id="RHEA:13697"/>
        <dbReference type="ChEBI" id="CHEBI:15378"/>
        <dbReference type="ChEBI" id="CHEBI:30616"/>
        <dbReference type="ChEBI" id="CHEBI:47013"/>
        <dbReference type="ChEBI" id="CHEBI:78346"/>
        <dbReference type="ChEBI" id="CHEBI:456216"/>
        <dbReference type="EC" id="2.7.1.15"/>
    </reaction>
</comment>
<dbReference type="InterPro" id="IPR002139">
    <property type="entry name" value="Ribo/fructo_kinase"/>
</dbReference>
<gene>
    <name evidence="9 11" type="primary">rbsK</name>
    <name evidence="11" type="ORF">STA1M1_03330</name>
</gene>
<evidence type="ECO:0000256" key="8">
    <source>
        <dbReference type="ARBA" id="ARBA00023277"/>
    </source>
</evidence>
<evidence type="ECO:0000259" key="10">
    <source>
        <dbReference type="Pfam" id="PF00294"/>
    </source>
</evidence>
<evidence type="ECO:0000313" key="12">
    <source>
        <dbReference type="Proteomes" id="UP001144205"/>
    </source>
</evidence>
<feature type="binding site" evidence="9">
    <location>
        <position position="274"/>
    </location>
    <ligand>
        <name>K(+)</name>
        <dbReference type="ChEBI" id="CHEBI:29103"/>
    </ligand>
</feature>
<evidence type="ECO:0000256" key="1">
    <source>
        <dbReference type="ARBA" id="ARBA00022679"/>
    </source>
</evidence>
<dbReference type="Proteomes" id="UP001144205">
    <property type="component" value="Unassembled WGS sequence"/>
</dbReference>
<dbReference type="Pfam" id="PF00294">
    <property type="entry name" value="PfkB"/>
    <property type="match status" value="1"/>
</dbReference>
<dbReference type="InterPro" id="IPR011877">
    <property type="entry name" value="Ribokinase"/>
</dbReference>
<comment type="similarity">
    <text evidence="9">Belongs to the carbohydrate kinase PfkB family. Ribokinase subfamily.</text>
</comment>
<feature type="binding site" evidence="9">
    <location>
        <begin position="38"/>
        <end position="42"/>
    </location>
    <ligand>
        <name>substrate</name>
    </ligand>
</feature>
<evidence type="ECO:0000256" key="4">
    <source>
        <dbReference type="ARBA" id="ARBA00022777"/>
    </source>
</evidence>
<dbReference type="InterPro" id="IPR011611">
    <property type="entry name" value="PfkB_dom"/>
</dbReference>
<comment type="pathway">
    <text evidence="9">Carbohydrate metabolism; D-ribose degradation; D-ribose 5-phosphate from beta-D-ribopyranose: step 2/2.</text>
</comment>
<comment type="caution">
    <text evidence="11">The sequence shown here is derived from an EMBL/GenBank/DDBJ whole genome shotgun (WGS) entry which is preliminary data.</text>
</comment>
<dbReference type="RefSeq" id="WP_281840431.1">
    <property type="nucleotide sequence ID" value="NZ_BROH01000001.1"/>
</dbReference>
<keyword evidence="3 9" id="KW-0547">Nucleotide-binding</keyword>
<feature type="binding site" evidence="9">
    <location>
        <position position="179"/>
    </location>
    <ligand>
        <name>ATP</name>
        <dbReference type="ChEBI" id="CHEBI:30616"/>
    </ligand>
</feature>
<keyword evidence="5 9" id="KW-0067">ATP-binding</keyword>
<comment type="caution">
    <text evidence="9">Lacks conserved residue(s) required for the propagation of feature annotation.</text>
</comment>
<comment type="activity regulation">
    <text evidence="9">Activated by a monovalent cation that binds near, but not in, the active site. The most likely occupant of the site in vivo is potassium. Ion binding induces a conformational change that may alter substrate affinity.</text>
</comment>
<evidence type="ECO:0000256" key="7">
    <source>
        <dbReference type="ARBA" id="ARBA00022958"/>
    </source>
</evidence>
<reference evidence="11" key="1">
    <citation type="journal article" date="2023" name="Int. J. Syst. Evol. Microbiol.">
        <title>Sinisalibacter aestuarii sp. nov., isolated from estuarine sediment of the Arakawa River.</title>
        <authorList>
            <person name="Arafat S.T."/>
            <person name="Hirano S."/>
            <person name="Sato A."/>
            <person name="Takeuchi K."/>
            <person name="Yasuda T."/>
            <person name="Terahara T."/>
            <person name="Hamada M."/>
            <person name="Kobayashi T."/>
        </authorList>
    </citation>
    <scope>NUCLEOTIDE SEQUENCE</scope>
    <source>
        <strain evidence="11">B-399</strain>
    </source>
</reference>
<keyword evidence="12" id="KW-1185">Reference proteome</keyword>
<feature type="binding site" evidence="9">
    <location>
        <position position="136"/>
    </location>
    <ligand>
        <name>substrate</name>
    </ligand>
</feature>
<feature type="binding site" evidence="9">
    <location>
        <position position="269"/>
    </location>
    <ligand>
        <name>K(+)</name>
        <dbReference type="ChEBI" id="CHEBI:29103"/>
    </ligand>
</feature>
<dbReference type="CDD" id="cd01174">
    <property type="entry name" value="ribokinase"/>
    <property type="match status" value="1"/>
</dbReference>
<proteinExistence type="inferred from homology"/>
<dbReference type="HAMAP" id="MF_01987">
    <property type="entry name" value="Ribokinase"/>
    <property type="match status" value="1"/>
</dbReference>
<evidence type="ECO:0000256" key="9">
    <source>
        <dbReference type="HAMAP-Rule" id="MF_01987"/>
    </source>
</evidence>
<protein>
    <recommendedName>
        <fullName evidence="9">Ribokinase</fullName>
        <shortName evidence="9">RK</shortName>
        <ecNumber evidence="9">2.7.1.15</ecNumber>
    </recommendedName>
</protein>
<comment type="function">
    <text evidence="9">Catalyzes the phosphorylation of ribose at O-5 in a reaction requiring ATP and magnesium. The resulting D-ribose-5-phosphate can then be used either for sythesis of nucleotides, histidine, and tryptophan, or as a component of the pentose phosphate pathway.</text>
</comment>
<feature type="binding site" evidence="9">
    <location>
        <begin position="205"/>
        <end position="210"/>
    </location>
    <ligand>
        <name>ATP</name>
        <dbReference type="ChEBI" id="CHEBI:30616"/>
    </ligand>
</feature>
<feature type="binding site" evidence="9">
    <location>
        <position position="239"/>
    </location>
    <ligand>
        <name>substrate</name>
    </ligand>
</feature>
<comment type="subcellular location">
    <subcellularLocation>
        <location evidence="9">Cytoplasm</location>
    </subcellularLocation>
</comment>
<keyword evidence="8 9" id="KW-0119">Carbohydrate metabolism</keyword>
<keyword evidence="7 9" id="KW-0630">Potassium</keyword>